<reference evidence="3 4" key="1">
    <citation type="submission" date="2016-10" db="EMBL/GenBank/DDBJ databases">
        <authorList>
            <person name="de Groot N.N."/>
        </authorList>
    </citation>
    <scope>NUCLEOTIDE SEQUENCE [LARGE SCALE GENOMIC DNA]</scope>
    <source>
        <strain evidence="3 4">CGMCC 4.5506</strain>
    </source>
</reference>
<feature type="region of interest" description="Disordered" evidence="1">
    <location>
        <begin position="362"/>
        <end position="447"/>
    </location>
</feature>
<dbReference type="Proteomes" id="UP000199494">
    <property type="component" value="Unassembled WGS sequence"/>
</dbReference>
<evidence type="ECO:0000313" key="3">
    <source>
        <dbReference type="EMBL" id="SDD78663.1"/>
    </source>
</evidence>
<dbReference type="EMBL" id="FMZE01000012">
    <property type="protein sequence ID" value="SDD78663.1"/>
    <property type="molecule type" value="Genomic_DNA"/>
</dbReference>
<dbReference type="RefSeq" id="WP_091809719.1">
    <property type="nucleotide sequence ID" value="NZ_CP016353.1"/>
</dbReference>
<feature type="compositionally biased region" description="Basic and acidic residues" evidence="1">
    <location>
        <begin position="427"/>
        <end position="440"/>
    </location>
</feature>
<dbReference type="KEGG" id="pmad:BAY61_21755"/>
<evidence type="ECO:0000313" key="4">
    <source>
        <dbReference type="Proteomes" id="UP000199494"/>
    </source>
</evidence>
<gene>
    <name evidence="3" type="ORF">SAMN05421630_112143</name>
</gene>
<sequence length="447" mass="48630">MNSGVRKLVFLGSTVVAVVWIFLGISADWSSWLWILLAVLTVLAPGLVELVALSVTSQRFEPQPRHIVPDHPPAKPEVAQPGQYTVKDVLFASAEEHYRFVFSCTVYWLPRSMSPGIAHANPGSMAADVILRQTATLLGAIRPEDAGRARYELDTALGAQRVDHTGQLQLWAGQITLELPDGDHRRLQSLADVRKDEDVFESQCRYERKVRTYLDEDVLTDLGSTLVWWLAGPRTDEKRRVDEAVSKIGNFRRLSETAMGTECAESFGGNGSNGLLDRASPQLSLEIPVPPGSGESNDAVAQVDARPSMTAVAAAVVERMREGPERELFAAQFAKLLSRHGYDEISDDIARRFDGAEVVDEDKANGRVGTPSANETSPDALAPNGSQSDNALSDDEATQPDGDRHGPTDGAPRPAVQDRQATGGDGTELRWRATRDETGRDAGITPD</sequence>
<keyword evidence="2" id="KW-0472">Membrane</keyword>
<feature type="transmembrane region" description="Helical" evidence="2">
    <location>
        <begin position="32"/>
        <end position="55"/>
    </location>
</feature>
<feature type="transmembrane region" description="Helical" evidence="2">
    <location>
        <begin position="7"/>
        <end position="26"/>
    </location>
</feature>
<protein>
    <submittedName>
        <fullName evidence="3">Uncharacterized protein</fullName>
    </submittedName>
</protein>
<accession>A0A222VTE0</accession>
<evidence type="ECO:0000256" key="2">
    <source>
        <dbReference type="SAM" id="Phobius"/>
    </source>
</evidence>
<dbReference type="AlphaFoldDB" id="A0A222VTE0"/>
<organism evidence="3 4">
    <name type="scientific">Prauserella marina</name>
    <dbReference type="NCBI Taxonomy" id="530584"/>
    <lineage>
        <taxon>Bacteria</taxon>
        <taxon>Bacillati</taxon>
        <taxon>Actinomycetota</taxon>
        <taxon>Actinomycetes</taxon>
        <taxon>Pseudonocardiales</taxon>
        <taxon>Pseudonocardiaceae</taxon>
        <taxon>Prauserella</taxon>
    </lineage>
</organism>
<keyword evidence="2" id="KW-1133">Transmembrane helix</keyword>
<evidence type="ECO:0000256" key="1">
    <source>
        <dbReference type="SAM" id="MobiDB-lite"/>
    </source>
</evidence>
<dbReference type="STRING" id="530584.SAMN05421630_112143"/>
<keyword evidence="4" id="KW-1185">Reference proteome</keyword>
<proteinExistence type="predicted"/>
<name>A0A222VTE0_9PSEU</name>
<keyword evidence="2" id="KW-0812">Transmembrane</keyword>
<dbReference type="OrthoDB" id="3422149at2"/>